<protein>
    <submittedName>
        <fullName evidence="3">DUF3105 domain-containing protein</fullName>
    </submittedName>
</protein>
<evidence type="ECO:0000256" key="2">
    <source>
        <dbReference type="SAM" id="Phobius"/>
    </source>
</evidence>
<evidence type="ECO:0000256" key="1">
    <source>
        <dbReference type="SAM" id="MobiDB-lite"/>
    </source>
</evidence>
<feature type="transmembrane region" description="Helical" evidence="2">
    <location>
        <begin position="42"/>
        <end position="63"/>
    </location>
</feature>
<feature type="region of interest" description="Disordered" evidence="1">
    <location>
        <begin position="1"/>
        <end position="27"/>
    </location>
</feature>
<keyword evidence="2" id="KW-1133">Transmembrane helix</keyword>
<keyword evidence="2" id="KW-0472">Membrane</keyword>
<dbReference type="Pfam" id="PF11303">
    <property type="entry name" value="DUF3105"/>
    <property type="match status" value="1"/>
</dbReference>
<evidence type="ECO:0000313" key="3">
    <source>
        <dbReference type="EMBL" id="MBI2465936.1"/>
    </source>
</evidence>
<keyword evidence="2" id="KW-0812">Transmembrane</keyword>
<dbReference type="InterPro" id="IPR021454">
    <property type="entry name" value="DUF3105"/>
</dbReference>
<sequence>MMEEQLQESQTELSKKDRRELRRQEEENIRAGFETSRKRKKLLKWIVSVLILAALVWGAYLWAKKSEADKPGEAVPIQPAEHIQPGQPIPGIYLSNPPVSGWHYGQTTEWGSYNEELIDQNVIHNLEHGGIWITYKPDVPSELVDNLKRLAGEYKRKIVLSPRSANDSPIVLAAWGRLDKFDYFDEARIKKFIKAYKDKGPEFVP</sequence>
<gene>
    <name evidence="3" type="ORF">HYV66_01755</name>
</gene>
<dbReference type="Proteomes" id="UP000709672">
    <property type="component" value="Unassembled WGS sequence"/>
</dbReference>
<organism evidence="3 4">
    <name type="scientific">Candidatus Sungiibacteriota bacterium</name>
    <dbReference type="NCBI Taxonomy" id="2750080"/>
    <lineage>
        <taxon>Bacteria</taxon>
        <taxon>Candidatus Sungiibacteriota</taxon>
    </lineage>
</organism>
<name>A0A931YDJ9_9BACT</name>
<comment type="caution">
    <text evidence="3">The sequence shown here is derived from an EMBL/GenBank/DDBJ whole genome shotgun (WGS) entry which is preliminary data.</text>
</comment>
<accession>A0A931YDJ9</accession>
<proteinExistence type="predicted"/>
<dbReference type="EMBL" id="JACPHQ010000020">
    <property type="protein sequence ID" value="MBI2465936.1"/>
    <property type="molecule type" value="Genomic_DNA"/>
</dbReference>
<dbReference type="PANTHER" id="PTHR34179:SF1">
    <property type="entry name" value="TUMOR PROTEIN P53-INDUCIBLE PROTEIN 13"/>
    <property type="match status" value="1"/>
</dbReference>
<dbReference type="PANTHER" id="PTHR34179">
    <property type="entry name" value="TUMOR PROTEIN P53-INDUCIBLE PROTEIN 13"/>
    <property type="match status" value="1"/>
</dbReference>
<dbReference type="AlphaFoldDB" id="A0A931YDJ9"/>
<reference evidence="3" key="1">
    <citation type="submission" date="2020-07" db="EMBL/GenBank/DDBJ databases">
        <title>Huge and variable diversity of episymbiotic CPR bacteria and DPANN archaea in groundwater ecosystems.</title>
        <authorList>
            <person name="He C.Y."/>
            <person name="Keren R."/>
            <person name="Whittaker M."/>
            <person name="Farag I.F."/>
            <person name="Doudna J."/>
            <person name="Cate J.H.D."/>
            <person name="Banfield J.F."/>
        </authorList>
    </citation>
    <scope>NUCLEOTIDE SEQUENCE</scope>
    <source>
        <strain evidence="3">NC_groundwater_418_Ag_B-0.1um_45_10</strain>
    </source>
</reference>
<feature type="compositionally biased region" description="Basic and acidic residues" evidence="1">
    <location>
        <begin position="13"/>
        <end position="27"/>
    </location>
</feature>
<evidence type="ECO:0000313" key="4">
    <source>
        <dbReference type="Proteomes" id="UP000709672"/>
    </source>
</evidence>
<dbReference type="GO" id="GO:0005737">
    <property type="term" value="C:cytoplasm"/>
    <property type="evidence" value="ECO:0007669"/>
    <property type="project" value="TreeGrafter"/>
</dbReference>